<comment type="cofactor">
    <cofactor evidence="1">
        <name>Fe cation</name>
        <dbReference type="ChEBI" id="CHEBI:24875"/>
    </cofactor>
</comment>
<proteinExistence type="predicted"/>
<evidence type="ECO:0000256" key="1">
    <source>
        <dbReference type="ARBA" id="ARBA00001962"/>
    </source>
</evidence>
<dbReference type="InterPro" id="IPR012348">
    <property type="entry name" value="RNR-like"/>
</dbReference>
<protein>
    <submittedName>
        <fullName evidence="2">Ribonucleoside-diphosphate reductase beta chain</fullName>
    </submittedName>
</protein>
<dbReference type="EMBL" id="SMFZ01000001">
    <property type="protein sequence ID" value="TCK24728.1"/>
    <property type="molecule type" value="Genomic_DNA"/>
</dbReference>
<dbReference type="Proteomes" id="UP000295560">
    <property type="component" value="Unassembled WGS sequence"/>
</dbReference>
<dbReference type="Pfam" id="PF00268">
    <property type="entry name" value="Ribonuc_red_sm"/>
    <property type="match status" value="1"/>
</dbReference>
<evidence type="ECO:0000313" key="3">
    <source>
        <dbReference type="Proteomes" id="UP000295560"/>
    </source>
</evidence>
<dbReference type="InterPro" id="IPR000358">
    <property type="entry name" value="RNR_small_fam"/>
</dbReference>
<dbReference type="GO" id="GO:0009263">
    <property type="term" value="P:deoxyribonucleotide biosynthetic process"/>
    <property type="evidence" value="ECO:0007669"/>
    <property type="project" value="InterPro"/>
</dbReference>
<dbReference type="Gene3D" id="1.10.620.20">
    <property type="entry name" value="Ribonucleotide Reductase, subunit A"/>
    <property type="match status" value="1"/>
</dbReference>
<evidence type="ECO:0000313" key="2">
    <source>
        <dbReference type="EMBL" id="TCK24728.1"/>
    </source>
</evidence>
<dbReference type="AlphaFoldDB" id="A0A4R1HRE7"/>
<dbReference type="SUPFAM" id="SSF47240">
    <property type="entry name" value="Ferritin-like"/>
    <property type="match status" value="1"/>
</dbReference>
<gene>
    <name evidence="2" type="ORF">EV378_0518</name>
</gene>
<reference evidence="2 3" key="1">
    <citation type="submission" date="2019-03" db="EMBL/GenBank/DDBJ databases">
        <title>Sequencing the genomes of 1000 actinobacteria strains.</title>
        <authorList>
            <person name="Klenk H.-P."/>
        </authorList>
    </citation>
    <scope>NUCLEOTIDE SEQUENCE [LARGE SCALE GENOMIC DNA]</scope>
    <source>
        <strain evidence="2 3">DSM 44969</strain>
    </source>
</reference>
<dbReference type="InterPro" id="IPR009078">
    <property type="entry name" value="Ferritin-like_SF"/>
</dbReference>
<dbReference type="OrthoDB" id="5500270at2"/>
<dbReference type="RefSeq" id="WP_132421146.1">
    <property type="nucleotide sequence ID" value="NZ_SMFZ01000001.1"/>
</dbReference>
<sequence length="259" mass="28459">MISGYDHFVQLAETLQWDETELDFSADREAWPKLEETEQARVLGLLAGFVIAETAVAGNLGNYQVAASATDEKSMAQAFQSQARDEARHARFFDLVASSVAGIPGDDTAQRRDHLRDHVADELVALFEETLPATAQRLADEHEGLTDAVGLYHMVIEGVVLLAGQHAMLEALEGLSVKLPGLHKGMELVLRDERWHIGFGSRVIQNANVSDEKAAEMLERGESATKAWGDLITADAIATAMRQHKRRLNALGIKFWSDA</sequence>
<accession>A0A4R1HRE7</accession>
<comment type="caution">
    <text evidence="2">The sequence shown here is derived from an EMBL/GenBank/DDBJ whole genome shotgun (WGS) entry which is preliminary data.</text>
</comment>
<name>A0A4R1HRE7_PSEEN</name>
<keyword evidence="3" id="KW-1185">Reference proteome</keyword>
<dbReference type="GO" id="GO:0016491">
    <property type="term" value="F:oxidoreductase activity"/>
    <property type="evidence" value="ECO:0007669"/>
    <property type="project" value="InterPro"/>
</dbReference>
<organism evidence="2 3">
    <name type="scientific">Pseudonocardia endophytica</name>
    <dbReference type="NCBI Taxonomy" id="401976"/>
    <lineage>
        <taxon>Bacteria</taxon>
        <taxon>Bacillati</taxon>
        <taxon>Actinomycetota</taxon>
        <taxon>Actinomycetes</taxon>
        <taxon>Pseudonocardiales</taxon>
        <taxon>Pseudonocardiaceae</taxon>
        <taxon>Pseudonocardia</taxon>
    </lineage>
</organism>